<sequence>MKFDPFLSDEPSIAPPTPGAVIVRLSQVLGILSAASQEAAPNASTVPNFTEKLASARGALLQAIECGQNLGTTFNQAQNTLREFYKNITQTNEDEEARSELLMRFGFPDPRLIDAESPVSPVKVSSVVATHFKPQRQVFTTLSFDEAHGATAYWLLEVRYLGEERFVDGVVENYAPQFSRVRLPVGTHRLIIESRNSHRASQTEEFSLEVPAL</sequence>
<dbReference type="Proteomes" id="UP000237684">
    <property type="component" value="Unassembled WGS sequence"/>
</dbReference>
<proteinExistence type="predicted"/>
<reference evidence="1 2" key="1">
    <citation type="journal article" date="2018" name="Syst. Appl. Microbiol.">
        <title>Abditibacterium utsteinense sp. nov., the first cultivated member of candidate phylum FBP, isolated from ice-free Antarctic soil samples.</title>
        <authorList>
            <person name="Tahon G."/>
            <person name="Tytgat B."/>
            <person name="Lebbe L."/>
            <person name="Carlier A."/>
            <person name="Willems A."/>
        </authorList>
    </citation>
    <scope>NUCLEOTIDE SEQUENCE [LARGE SCALE GENOMIC DNA]</scope>
    <source>
        <strain evidence="1 2">LMG 29911</strain>
    </source>
</reference>
<dbReference type="EMBL" id="NIGF01000004">
    <property type="protein sequence ID" value="PQV64555.1"/>
    <property type="molecule type" value="Genomic_DNA"/>
</dbReference>
<evidence type="ECO:0000313" key="1">
    <source>
        <dbReference type="EMBL" id="PQV64555.1"/>
    </source>
</evidence>
<dbReference type="AlphaFoldDB" id="A0A2S8SUT5"/>
<organism evidence="1 2">
    <name type="scientific">Abditibacterium utsteinense</name>
    <dbReference type="NCBI Taxonomy" id="1960156"/>
    <lineage>
        <taxon>Bacteria</taxon>
        <taxon>Pseudomonadati</taxon>
        <taxon>Abditibacteriota</taxon>
        <taxon>Abditibacteriia</taxon>
        <taxon>Abditibacteriales</taxon>
        <taxon>Abditibacteriaceae</taxon>
        <taxon>Abditibacterium</taxon>
    </lineage>
</organism>
<evidence type="ECO:0000313" key="2">
    <source>
        <dbReference type="Proteomes" id="UP000237684"/>
    </source>
</evidence>
<gene>
    <name evidence="1" type="ORF">B1R32_10448</name>
</gene>
<name>A0A2S8SUT5_9BACT</name>
<dbReference type="RefSeq" id="WP_105482934.1">
    <property type="nucleotide sequence ID" value="NZ_NIGF01000004.1"/>
</dbReference>
<dbReference type="InParanoid" id="A0A2S8SUT5"/>
<accession>A0A2S8SUT5</accession>
<keyword evidence="2" id="KW-1185">Reference proteome</keyword>
<comment type="caution">
    <text evidence="1">The sequence shown here is derived from an EMBL/GenBank/DDBJ whole genome shotgun (WGS) entry which is preliminary data.</text>
</comment>
<protein>
    <submittedName>
        <fullName evidence="1">Uncharacterized protein</fullName>
    </submittedName>
</protein>